<organism evidence="2">
    <name type="scientific">uncultured Rubrobacteraceae bacterium</name>
    <dbReference type="NCBI Taxonomy" id="349277"/>
    <lineage>
        <taxon>Bacteria</taxon>
        <taxon>Bacillati</taxon>
        <taxon>Actinomycetota</taxon>
        <taxon>Rubrobacteria</taxon>
        <taxon>Rubrobacterales</taxon>
        <taxon>Rubrobacteraceae</taxon>
        <taxon>environmental samples</taxon>
    </lineage>
</organism>
<dbReference type="EMBL" id="CADCVH010000117">
    <property type="protein sequence ID" value="CAA9477120.1"/>
    <property type="molecule type" value="Genomic_DNA"/>
</dbReference>
<feature type="compositionally biased region" description="Basic residues" evidence="1">
    <location>
        <begin position="211"/>
        <end position="230"/>
    </location>
</feature>
<feature type="compositionally biased region" description="Basic and acidic residues" evidence="1">
    <location>
        <begin position="63"/>
        <end position="85"/>
    </location>
</feature>
<feature type="compositionally biased region" description="Basic and acidic residues" evidence="1">
    <location>
        <begin position="29"/>
        <end position="41"/>
    </location>
</feature>
<feature type="region of interest" description="Disordered" evidence="1">
    <location>
        <begin position="1"/>
        <end position="136"/>
    </location>
</feature>
<gene>
    <name evidence="2" type="ORF">AVDCRST_MAG02-4215</name>
</gene>
<evidence type="ECO:0000256" key="1">
    <source>
        <dbReference type="SAM" id="MobiDB-lite"/>
    </source>
</evidence>
<protein>
    <submittedName>
        <fullName evidence="2">Uncharacterized protein</fullName>
    </submittedName>
</protein>
<dbReference type="AlphaFoldDB" id="A0A6J4RTS6"/>
<accession>A0A6J4RTS6</accession>
<reference evidence="2" key="1">
    <citation type="submission" date="2020-02" db="EMBL/GenBank/DDBJ databases">
        <authorList>
            <person name="Meier V. D."/>
        </authorList>
    </citation>
    <scope>NUCLEOTIDE SEQUENCE</scope>
    <source>
        <strain evidence="2">AVDCRST_MAG02</strain>
    </source>
</reference>
<evidence type="ECO:0000313" key="2">
    <source>
        <dbReference type="EMBL" id="CAA9477120.1"/>
    </source>
</evidence>
<feature type="non-terminal residue" evidence="2">
    <location>
        <position position="1"/>
    </location>
</feature>
<feature type="compositionally biased region" description="Basic residues" evidence="1">
    <location>
        <begin position="241"/>
        <end position="257"/>
    </location>
</feature>
<feature type="non-terminal residue" evidence="2">
    <location>
        <position position="274"/>
    </location>
</feature>
<proteinExistence type="predicted"/>
<name>A0A6J4RTS6_9ACTN</name>
<feature type="region of interest" description="Disordered" evidence="1">
    <location>
        <begin position="196"/>
        <end position="274"/>
    </location>
</feature>
<sequence>DGETGRSPGGTPQDGAARGRRGRPGDPQGPHRGEPSRERGARGPNGGRRGGDPPGAPGLPRGQRGEGDARDPHAGLPGHDRRRDALPAGLLRGGGGPGGPAARHVRRRGLARELSRLRLRGTGRGDPRGRRRHRAWPPRLLAEPLGRARDRRHHGARAARRPDLPDLLFRGLRLRAAGALRRRAQRRDAAVVDGPCRRAAPAGGRDLQRLPARRRGRGHRRLHGQRRVRVGRPLAGGARRDRGRRGRHLARPARRLSRGTPGQPLPRGDRPHDL</sequence>